<keyword evidence="2" id="KW-1185">Reference proteome</keyword>
<evidence type="ECO:0000313" key="1">
    <source>
        <dbReference type="EMBL" id="KAH7912685.1"/>
    </source>
</evidence>
<evidence type="ECO:0000313" key="2">
    <source>
        <dbReference type="Proteomes" id="UP000790377"/>
    </source>
</evidence>
<accession>A0ACB8AHG3</accession>
<proteinExistence type="predicted"/>
<organism evidence="1 2">
    <name type="scientific">Hygrophoropsis aurantiaca</name>
    <dbReference type="NCBI Taxonomy" id="72124"/>
    <lineage>
        <taxon>Eukaryota</taxon>
        <taxon>Fungi</taxon>
        <taxon>Dikarya</taxon>
        <taxon>Basidiomycota</taxon>
        <taxon>Agaricomycotina</taxon>
        <taxon>Agaricomycetes</taxon>
        <taxon>Agaricomycetidae</taxon>
        <taxon>Boletales</taxon>
        <taxon>Coniophorineae</taxon>
        <taxon>Hygrophoropsidaceae</taxon>
        <taxon>Hygrophoropsis</taxon>
    </lineage>
</organism>
<name>A0ACB8AHG3_9AGAM</name>
<dbReference type="EMBL" id="MU267646">
    <property type="protein sequence ID" value="KAH7912685.1"/>
    <property type="molecule type" value="Genomic_DNA"/>
</dbReference>
<protein>
    <submittedName>
        <fullName evidence="1">Uncharacterized protein</fullName>
    </submittedName>
</protein>
<comment type="caution">
    <text evidence="1">The sequence shown here is derived from an EMBL/GenBank/DDBJ whole genome shotgun (WGS) entry which is preliminary data.</text>
</comment>
<reference evidence="1" key="1">
    <citation type="journal article" date="2021" name="New Phytol.">
        <title>Evolutionary innovations through gain and loss of genes in the ectomycorrhizal Boletales.</title>
        <authorList>
            <person name="Wu G."/>
            <person name="Miyauchi S."/>
            <person name="Morin E."/>
            <person name="Kuo A."/>
            <person name="Drula E."/>
            <person name="Varga T."/>
            <person name="Kohler A."/>
            <person name="Feng B."/>
            <person name="Cao Y."/>
            <person name="Lipzen A."/>
            <person name="Daum C."/>
            <person name="Hundley H."/>
            <person name="Pangilinan J."/>
            <person name="Johnson J."/>
            <person name="Barry K."/>
            <person name="LaButti K."/>
            <person name="Ng V."/>
            <person name="Ahrendt S."/>
            <person name="Min B."/>
            <person name="Choi I.G."/>
            <person name="Park H."/>
            <person name="Plett J.M."/>
            <person name="Magnuson J."/>
            <person name="Spatafora J.W."/>
            <person name="Nagy L.G."/>
            <person name="Henrissat B."/>
            <person name="Grigoriev I.V."/>
            <person name="Yang Z.L."/>
            <person name="Xu J."/>
            <person name="Martin F.M."/>
        </authorList>
    </citation>
    <scope>NUCLEOTIDE SEQUENCE</scope>
    <source>
        <strain evidence="1">ATCC 28755</strain>
    </source>
</reference>
<gene>
    <name evidence="1" type="ORF">BJ138DRAFT_1147833</name>
</gene>
<sequence length="170" mass="18746">MSPFLFTSTQRFIRPTAQVILRYRTLHTSYTIRQSSKPNQTKDAQHTQHSADNYFKDVDQTPPQDPTIHRVDAGSESCQRPHEPPSGQWSQAGANTGEYENVSRAEPYDAPLAGSGNRTEVTGGLGKHEKETKLEYGGMERSGRKDGSETSRSEEGPAEGAKGGRKPEGR</sequence>
<dbReference type="Proteomes" id="UP000790377">
    <property type="component" value="Unassembled WGS sequence"/>
</dbReference>